<dbReference type="GO" id="GO:0070939">
    <property type="term" value="C:Dsl1/NZR complex"/>
    <property type="evidence" value="ECO:0007669"/>
    <property type="project" value="InterPro"/>
</dbReference>
<evidence type="ECO:0000313" key="2">
    <source>
        <dbReference type="RefSeq" id="XP_027126903.2"/>
    </source>
</evidence>
<dbReference type="InterPro" id="IPR042044">
    <property type="entry name" value="EXOC6PINT-1/Sec15/Tip20_C_dom2"/>
</dbReference>
<dbReference type="GO" id="GO:0006890">
    <property type="term" value="P:retrograde vesicle-mediated transport, Golgi to endoplasmic reticulum"/>
    <property type="evidence" value="ECO:0007669"/>
    <property type="project" value="InterPro"/>
</dbReference>
<dbReference type="GeneID" id="113743039"/>
<keyword evidence="1" id="KW-1185">Reference proteome</keyword>
<dbReference type="InterPro" id="IPR007528">
    <property type="entry name" value="RINT1_Tip20"/>
</dbReference>
<evidence type="ECO:0000313" key="1">
    <source>
        <dbReference type="Proteomes" id="UP001652660"/>
    </source>
</evidence>
<accession>A0A6P6XGK8</accession>
<protein>
    <submittedName>
        <fullName evidence="2">RINT1-like protein MAG2</fullName>
    </submittedName>
</protein>
<name>A0A6P6XGK8_COFAR</name>
<sequence length="813" mass="91166">MTRPASPMTRTEHPTRILPLPPISSLSRTTLACLNAKLTADEDLHHLAPVLVSELRTECDSLDRSLSDLSHHFNQLLADYSSHSNQIGSNFEAIRCKLSDLRSSTVSSASSSSDGGSGRLLGEELPALAKEVARVEAVRTYAETALKLDTLVGDIEDAVSVTLNRTLRRHPSSNNSVDTRVSAIRTLKLTEAILSSIAKSNPQWTRLVLAVDHRVDRALAVLRPQAVADHRSLLASLGWPPSLSSLNSSSLNVKGSGEVQNPLFTVEGDLKHQYCKSFLALCSLQELQRQRKSRQLEGHNREVALRQPLWAIEELVNPIFIDSQHHFSKWIDKPEFIFALVYKITRDYVDSMDDLLQPLVDEALLSGYSCREEWVSAMVTSLSTYLAKEILPMYVAQLEEESISGIRSQARISWLHLIDLMISFDKRIQSLAAHSGILVSLPEDENQHKISSLSVFCDRPDWLDLWAEIELSDTIDKLKQEMEDERSWSTKSLGAALLSGQEDSKSPPISSVILRLLSYVVDRCRSLPSISLKSRFVRLTCVPIIQKFLDCLLLRCLEAEGLTALTDDDALVKVAISLNAARGFVSILKEWCEDVFFLEMGLDQDDQLETSGVGDFSGRSMEAKGENDIVKEVDKLERFRVEWIEKLSTVILRGFDASCRDYMKNRKQWQEKGEEGWGVSRLFLGALEYLQGKLSVLEENLNAMDFVRVWRSLASGLDQFICGGIFLSNVKFNDGGVKKLSNDLEVLFGVFCTWCLRPEGFFPRTSEGLKLLKMEKKLLQNGLAGGERWLKDNRISHLKAGEVEKIVKNRVFG</sequence>
<dbReference type="Gene3D" id="1.20.58.670">
    <property type="entry name" value="Dsl1p vesicle tethering complex, Tip20p subunit, domain D"/>
    <property type="match status" value="1"/>
</dbReference>
<organism evidence="1 2">
    <name type="scientific">Coffea arabica</name>
    <name type="common">Arabian coffee</name>
    <dbReference type="NCBI Taxonomy" id="13443"/>
    <lineage>
        <taxon>Eukaryota</taxon>
        <taxon>Viridiplantae</taxon>
        <taxon>Streptophyta</taxon>
        <taxon>Embryophyta</taxon>
        <taxon>Tracheophyta</taxon>
        <taxon>Spermatophyta</taxon>
        <taxon>Magnoliopsida</taxon>
        <taxon>eudicotyledons</taxon>
        <taxon>Gunneridae</taxon>
        <taxon>Pentapetalae</taxon>
        <taxon>asterids</taxon>
        <taxon>lamiids</taxon>
        <taxon>Gentianales</taxon>
        <taxon>Rubiaceae</taxon>
        <taxon>Ixoroideae</taxon>
        <taxon>Gardenieae complex</taxon>
        <taxon>Bertiereae - Coffeeae clade</taxon>
        <taxon>Coffeeae</taxon>
        <taxon>Coffea</taxon>
    </lineage>
</organism>
<reference evidence="2" key="2">
    <citation type="submission" date="2025-08" db="UniProtKB">
        <authorList>
            <consortium name="RefSeq"/>
        </authorList>
    </citation>
    <scope>IDENTIFICATION</scope>
    <source>
        <tissue evidence="2">Leaves</tissue>
    </source>
</reference>
<dbReference type="AlphaFoldDB" id="A0A6P6XGK8"/>
<dbReference type="GO" id="GO:0006888">
    <property type="term" value="P:endoplasmic reticulum to Golgi vesicle-mediated transport"/>
    <property type="evidence" value="ECO:0007669"/>
    <property type="project" value="InterPro"/>
</dbReference>
<dbReference type="PROSITE" id="PS51386">
    <property type="entry name" value="RINT1_TIP20"/>
    <property type="match status" value="1"/>
</dbReference>
<proteinExistence type="predicted"/>
<dbReference type="RefSeq" id="XP_027126903.2">
    <property type="nucleotide sequence ID" value="XM_027271102.2"/>
</dbReference>
<dbReference type="OrthoDB" id="2189254at2759"/>
<dbReference type="GO" id="GO:0060628">
    <property type="term" value="P:regulation of ER to Golgi vesicle-mediated transport"/>
    <property type="evidence" value="ECO:0007669"/>
    <property type="project" value="TreeGrafter"/>
</dbReference>
<dbReference type="Pfam" id="PF04437">
    <property type="entry name" value="RINT1_TIP1"/>
    <property type="match status" value="1"/>
</dbReference>
<dbReference type="Proteomes" id="UP001652660">
    <property type="component" value="Chromosome 4e"/>
</dbReference>
<dbReference type="PANTHER" id="PTHR13520">
    <property type="entry name" value="RAD50-INTERACTING PROTEIN 1 RINT-1"/>
    <property type="match status" value="1"/>
</dbReference>
<gene>
    <name evidence="2" type="primary">LOC113743039</name>
</gene>
<reference evidence="1" key="1">
    <citation type="journal article" date="2025" name="Foods">
        <title>Unveiling the Microbial Signatures of Arabica Coffee Cherries: Insights into Ripeness Specific Diversity, Functional Traits, and Implications for Quality and Safety.</title>
        <authorList>
            <consortium name="RefSeq"/>
            <person name="Tenea G.N."/>
            <person name="Cifuentes V."/>
            <person name="Reyes P."/>
            <person name="Cevallos-Vallejos M."/>
        </authorList>
    </citation>
    <scope>NUCLEOTIDE SEQUENCE [LARGE SCALE GENOMIC DNA]</scope>
</reference>
<dbReference type="PANTHER" id="PTHR13520:SF1">
    <property type="entry name" value="RINT1-LIKE PROTEIN MAG2"/>
    <property type="match status" value="1"/>
</dbReference>